<comment type="catalytic activity">
    <reaction evidence="1">
        <text>Release of a C-terminal amino acid with broad specificity, except for -Pro.</text>
        <dbReference type="EC" id="3.4.17.19"/>
    </reaction>
</comment>
<dbReference type="PIRSF" id="PIRSF006615">
    <property type="entry name" value="Zn_crbxpep_Taq"/>
    <property type="match status" value="1"/>
</dbReference>
<dbReference type="PANTHER" id="PTHR34217">
    <property type="entry name" value="METAL-DEPENDENT CARBOXYPEPTIDASE"/>
    <property type="match status" value="1"/>
</dbReference>
<dbReference type="GO" id="GO:0004181">
    <property type="term" value="F:metallocarboxypeptidase activity"/>
    <property type="evidence" value="ECO:0007669"/>
    <property type="project" value="UniProtKB-UniRule"/>
</dbReference>
<feature type="binding site" evidence="2">
    <location>
        <position position="264"/>
    </location>
    <ligand>
        <name>Zn(2+)</name>
        <dbReference type="ChEBI" id="CHEBI:29105"/>
        <note>catalytic</note>
    </ligand>
</feature>
<dbReference type="EMBL" id="PDEQ01000004">
    <property type="protein sequence ID" value="PEN13545.1"/>
    <property type="molecule type" value="Genomic_DNA"/>
</dbReference>
<comment type="function">
    <text evidence="1">Broad specificity carboxypetidase that releases amino acids sequentially from the C-terminus, including neutral, aromatic, polar and basic residues.</text>
</comment>
<keyword evidence="1" id="KW-0378">Hydrolase</keyword>
<dbReference type="Proteomes" id="UP000220102">
    <property type="component" value="Unassembled WGS sequence"/>
</dbReference>
<dbReference type="CDD" id="cd06460">
    <property type="entry name" value="M32_Taq"/>
    <property type="match status" value="1"/>
</dbReference>
<sequence length="501" mass="56445">MSTALADLKSRLGQIEDLKAAANVLSWDQETYMPPGGAEARAYQLSTLQTLAHEKFVADKTGELLNHAEEEVNGADPLSTDASLVRVTRRDYERDRKLPASLVSEISKTVSEAKEAWKKARAADDFDIFAPLLRRIVELNVEKAEAIGYEDEPYDALLDEYEPGMRTATVVDTFRDLRDDLVPIVDAIASSEQVDNAVLHGTYPIKQQKSFGQSVIRDLGYDFDRGREDVSAHPFTTSFSIGDVRLTTRYDESFFPAAFFSTLHEAGHGLYEQGIDPSLDRTPLADGTSLGMHESQSRLYENLVGRSRTFWSHYFDDLQNAFPEAVGDTDLDTFYRAINRVEPSLIRVESDEVTYNLHIMLRFELERGLIDGRIDVDDLPDLWREKMNDYLGVVPETDADGVLQDVHWSLGAIGYFPTYALGNLMSVQLMNTIREELSDVDGDLANGRFGPLLDWLRENVHEHGRKLTAPQLLERVTGEGLSADPWIEYVRSKFGDLYDLD</sequence>
<dbReference type="SUPFAM" id="SSF55486">
    <property type="entry name" value="Metalloproteases ('zincins'), catalytic domain"/>
    <property type="match status" value="1"/>
</dbReference>
<keyword evidence="5" id="KW-1185">Reference proteome</keyword>
<keyword evidence="1" id="KW-0645">Protease</keyword>
<comment type="similarity">
    <text evidence="1">Belongs to the peptidase M32 family.</text>
</comment>
<keyword evidence="2" id="KW-0862">Zinc</keyword>
<dbReference type="Pfam" id="PF02074">
    <property type="entry name" value="Peptidase_M32"/>
    <property type="match status" value="1"/>
</dbReference>
<dbReference type="GO" id="GO:0046872">
    <property type="term" value="F:metal ion binding"/>
    <property type="evidence" value="ECO:0007669"/>
    <property type="project" value="UniProtKB-KW"/>
</dbReference>
<feature type="binding site" evidence="2">
    <location>
        <position position="268"/>
    </location>
    <ligand>
        <name>Zn(2+)</name>
        <dbReference type="ChEBI" id="CHEBI:29105"/>
        <note>catalytic</note>
    </ligand>
</feature>
<dbReference type="PROSITE" id="PS52034">
    <property type="entry name" value="PEPTIDASE_M32"/>
    <property type="match status" value="1"/>
</dbReference>
<dbReference type="GO" id="GO:0006508">
    <property type="term" value="P:proteolysis"/>
    <property type="evidence" value="ECO:0007669"/>
    <property type="project" value="UniProtKB-UniRule"/>
</dbReference>
<keyword evidence="1 2" id="KW-0479">Metal-binding</keyword>
<gene>
    <name evidence="4" type="ORF">CRI94_09545</name>
</gene>
<evidence type="ECO:0000256" key="3">
    <source>
        <dbReference type="PIRSR" id="PIRSR006615-2"/>
    </source>
</evidence>
<comment type="caution">
    <text evidence="4">The sequence shown here is derived from an EMBL/GenBank/DDBJ whole genome shotgun (WGS) entry which is preliminary data.</text>
</comment>
<dbReference type="PRINTS" id="PR00998">
    <property type="entry name" value="CRBOXYPTASET"/>
</dbReference>
<reference evidence="4 5" key="1">
    <citation type="submission" date="2017-10" db="EMBL/GenBank/DDBJ databases">
        <title>Draft genome of Longibacter Salinarum.</title>
        <authorList>
            <person name="Goh K.M."/>
            <person name="Shamsir M.S."/>
            <person name="Lim S.W."/>
        </authorList>
    </citation>
    <scope>NUCLEOTIDE SEQUENCE [LARGE SCALE GENOMIC DNA]</scope>
    <source>
        <strain evidence="4 5">KCTC 52045</strain>
    </source>
</reference>
<protein>
    <recommendedName>
        <fullName evidence="1">Metal-dependent carboxypeptidase</fullName>
        <ecNumber evidence="1">3.4.17.19</ecNumber>
    </recommendedName>
</protein>
<dbReference type="InterPro" id="IPR001333">
    <property type="entry name" value="Peptidase_M32_Taq"/>
</dbReference>
<dbReference type="RefSeq" id="WP_098075467.1">
    <property type="nucleotide sequence ID" value="NZ_PDEQ01000004.1"/>
</dbReference>
<keyword evidence="1" id="KW-0482">Metalloprotease</keyword>
<dbReference type="AlphaFoldDB" id="A0A2A8CXX3"/>
<proteinExistence type="inferred from homology"/>
<evidence type="ECO:0000313" key="5">
    <source>
        <dbReference type="Proteomes" id="UP000220102"/>
    </source>
</evidence>
<evidence type="ECO:0000256" key="2">
    <source>
        <dbReference type="PIRSR" id="PIRSR006615-1"/>
    </source>
</evidence>
<evidence type="ECO:0000256" key="1">
    <source>
        <dbReference type="PIRNR" id="PIRNR006615"/>
    </source>
</evidence>
<accession>A0A2A8CXX3</accession>
<name>A0A2A8CXX3_9BACT</name>
<dbReference type="OrthoDB" id="9772308at2"/>
<comment type="cofactor">
    <cofactor evidence="2">
        <name>Zn(2+)</name>
        <dbReference type="ChEBI" id="CHEBI:29105"/>
    </cofactor>
    <text evidence="2">Binds 1 zinc ion per subunit.</text>
</comment>
<evidence type="ECO:0000313" key="4">
    <source>
        <dbReference type="EMBL" id="PEN13545.1"/>
    </source>
</evidence>
<keyword evidence="1 4" id="KW-0121">Carboxypeptidase</keyword>
<feature type="binding site" evidence="2">
    <location>
        <position position="294"/>
    </location>
    <ligand>
        <name>Zn(2+)</name>
        <dbReference type="ChEBI" id="CHEBI:29105"/>
        <note>catalytic</note>
    </ligand>
</feature>
<feature type="active site" description="Proton donor/acceptor" evidence="3">
    <location>
        <position position="265"/>
    </location>
</feature>
<dbReference type="Gene3D" id="1.10.1370.30">
    <property type="match status" value="1"/>
</dbReference>
<dbReference type="PANTHER" id="PTHR34217:SF1">
    <property type="entry name" value="CARBOXYPEPTIDASE 1"/>
    <property type="match status" value="1"/>
</dbReference>
<organism evidence="4 5">
    <name type="scientific">Longibacter salinarum</name>
    <dbReference type="NCBI Taxonomy" id="1850348"/>
    <lineage>
        <taxon>Bacteria</taxon>
        <taxon>Pseudomonadati</taxon>
        <taxon>Rhodothermota</taxon>
        <taxon>Rhodothermia</taxon>
        <taxon>Rhodothermales</taxon>
        <taxon>Salisaetaceae</taxon>
        <taxon>Longibacter</taxon>
    </lineage>
</organism>
<dbReference type="EC" id="3.4.17.19" evidence="1"/>